<dbReference type="Pfam" id="PF01257">
    <property type="entry name" value="2Fe-2S_thioredx"/>
    <property type="match status" value="1"/>
</dbReference>
<dbReference type="OrthoDB" id="10254187at2759"/>
<evidence type="ECO:0000256" key="6">
    <source>
        <dbReference type="ARBA" id="ARBA00023014"/>
    </source>
</evidence>
<accession>A0A0V1PXS3</accession>
<dbReference type="InterPro" id="IPR041921">
    <property type="entry name" value="NuoE_N"/>
</dbReference>
<comment type="similarity">
    <text evidence="1">Belongs to the complex I 24 kDa subunit family.</text>
</comment>
<dbReference type="CDD" id="cd03064">
    <property type="entry name" value="TRX_Fd_NuoE"/>
    <property type="match status" value="1"/>
</dbReference>
<keyword evidence="11" id="KW-1185">Reference proteome</keyword>
<evidence type="ECO:0000256" key="8">
    <source>
        <dbReference type="ARBA" id="ARBA00034078"/>
    </source>
</evidence>
<dbReference type="GO" id="GO:1902494">
    <property type="term" value="C:catalytic complex"/>
    <property type="evidence" value="ECO:0007669"/>
    <property type="project" value="UniProtKB-ARBA"/>
</dbReference>
<dbReference type="NCBIfam" id="NF005725">
    <property type="entry name" value="PRK07539.1-5"/>
    <property type="match status" value="1"/>
</dbReference>
<dbReference type="InterPro" id="IPR042128">
    <property type="entry name" value="NuoE_dom"/>
</dbReference>
<comment type="cofactor">
    <cofactor evidence="9">
        <name>[2Fe-2S] cluster</name>
        <dbReference type="ChEBI" id="CHEBI:190135"/>
    </cofactor>
    <text evidence="9">Binds 1 [2Fe-2S] cluster.</text>
</comment>
<dbReference type="GO" id="GO:0051537">
    <property type="term" value="F:2 iron, 2 sulfur cluster binding"/>
    <property type="evidence" value="ECO:0007669"/>
    <property type="project" value="UniProtKB-KW"/>
</dbReference>
<dbReference type="PROSITE" id="PS01099">
    <property type="entry name" value="COMPLEX1_24K"/>
    <property type="match status" value="1"/>
</dbReference>
<feature type="binding site" evidence="9">
    <location>
        <position position="123"/>
    </location>
    <ligand>
        <name>[2Fe-2S] cluster</name>
        <dbReference type="ChEBI" id="CHEBI:190135"/>
    </ligand>
</feature>
<evidence type="ECO:0000313" key="11">
    <source>
        <dbReference type="Proteomes" id="UP000054251"/>
    </source>
</evidence>
<gene>
    <name evidence="10" type="ORF">AC631_03211</name>
</gene>
<evidence type="ECO:0000256" key="1">
    <source>
        <dbReference type="ARBA" id="ARBA00010643"/>
    </source>
</evidence>
<keyword evidence="7" id="KW-0520">NAD</keyword>
<dbReference type="GO" id="GO:0005743">
    <property type="term" value="C:mitochondrial inner membrane"/>
    <property type="evidence" value="ECO:0007669"/>
    <property type="project" value="UniProtKB-ARBA"/>
</dbReference>
<feature type="binding site" evidence="9">
    <location>
        <position position="128"/>
    </location>
    <ligand>
        <name>[2Fe-2S] cluster</name>
        <dbReference type="ChEBI" id="CHEBI:190135"/>
    </ligand>
</feature>
<evidence type="ECO:0000313" key="10">
    <source>
        <dbReference type="EMBL" id="KSA01024.1"/>
    </source>
</evidence>
<evidence type="ECO:0008006" key="12">
    <source>
        <dbReference type="Google" id="ProtNLM"/>
    </source>
</evidence>
<proteinExistence type="inferred from homology"/>
<dbReference type="FunFam" id="3.40.30.10:FF:000022">
    <property type="entry name" value="NADH dehydrogenase flavoprotein 2, mitochondrial"/>
    <property type="match status" value="1"/>
</dbReference>
<dbReference type="GO" id="GO:0098796">
    <property type="term" value="C:membrane protein complex"/>
    <property type="evidence" value="ECO:0007669"/>
    <property type="project" value="UniProtKB-ARBA"/>
</dbReference>
<dbReference type="GO" id="GO:0006120">
    <property type="term" value="P:mitochondrial electron transport, NADH to ubiquinone"/>
    <property type="evidence" value="ECO:0007669"/>
    <property type="project" value="UniProtKB-ARBA"/>
</dbReference>
<dbReference type="EMBL" id="LMYN01000066">
    <property type="protein sequence ID" value="KSA01024.1"/>
    <property type="molecule type" value="Genomic_DNA"/>
</dbReference>
<evidence type="ECO:0000256" key="3">
    <source>
        <dbReference type="ARBA" id="ARBA00022723"/>
    </source>
</evidence>
<dbReference type="SUPFAM" id="SSF52833">
    <property type="entry name" value="Thioredoxin-like"/>
    <property type="match status" value="1"/>
</dbReference>
<evidence type="ECO:0000256" key="4">
    <source>
        <dbReference type="ARBA" id="ARBA00022967"/>
    </source>
</evidence>
<dbReference type="GeneID" id="26840220"/>
<dbReference type="Gene3D" id="1.10.10.1590">
    <property type="entry name" value="NADH-quinone oxidoreductase subunit E"/>
    <property type="match status" value="1"/>
</dbReference>
<keyword evidence="2 9" id="KW-0001">2Fe-2S</keyword>
<keyword evidence="4" id="KW-1278">Translocase</keyword>
<comment type="cofactor">
    <cofactor evidence="8">
        <name>[2Fe-2S] cluster</name>
        <dbReference type="ChEBI" id="CHEBI:190135"/>
    </cofactor>
</comment>
<name>A0A0V1PXS3_9ASCO</name>
<dbReference type="GO" id="GO:0016491">
    <property type="term" value="F:oxidoreductase activity"/>
    <property type="evidence" value="ECO:0007669"/>
    <property type="project" value="InterPro"/>
</dbReference>
<dbReference type="PANTHER" id="PTHR10371:SF3">
    <property type="entry name" value="NADH DEHYDROGENASE [UBIQUINONE] FLAVOPROTEIN 2, MITOCHONDRIAL"/>
    <property type="match status" value="1"/>
</dbReference>
<reference evidence="10 11" key="1">
    <citation type="submission" date="2015-11" db="EMBL/GenBank/DDBJ databases">
        <title>The genome of Debaryomyces fabryi.</title>
        <authorList>
            <person name="Tafer H."/>
            <person name="Lopandic K."/>
        </authorList>
    </citation>
    <scope>NUCLEOTIDE SEQUENCE [LARGE SCALE GENOMIC DNA]</scope>
    <source>
        <strain evidence="10 11">CBS 789</strain>
    </source>
</reference>
<dbReference type="InterPro" id="IPR036249">
    <property type="entry name" value="Thioredoxin-like_sf"/>
</dbReference>
<dbReference type="Proteomes" id="UP000054251">
    <property type="component" value="Unassembled WGS sequence"/>
</dbReference>
<dbReference type="InterPro" id="IPR002023">
    <property type="entry name" value="NuoE-like"/>
</dbReference>
<evidence type="ECO:0000256" key="5">
    <source>
        <dbReference type="ARBA" id="ARBA00023004"/>
    </source>
</evidence>
<dbReference type="GO" id="GO:0046872">
    <property type="term" value="F:metal ion binding"/>
    <property type="evidence" value="ECO:0007669"/>
    <property type="project" value="UniProtKB-KW"/>
</dbReference>
<evidence type="ECO:0000256" key="9">
    <source>
        <dbReference type="PIRSR" id="PIRSR000216-1"/>
    </source>
</evidence>
<evidence type="ECO:0000256" key="2">
    <source>
        <dbReference type="ARBA" id="ARBA00022714"/>
    </source>
</evidence>
<dbReference type="NCBIfam" id="TIGR01958">
    <property type="entry name" value="nuoE_fam"/>
    <property type="match status" value="1"/>
</dbReference>
<keyword evidence="5 9" id="KW-0408">Iron</keyword>
<feature type="binding site" evidence="9">
    <location>
        <position position="164"/>
    </location>
    <ligand>
        <name>[2Fe-2S] cluster</name>
        <dbReference type="ChEBI" id="CHEBI:190135"/>
    </ligand>
</feature>
<dbReference type="FunFam" id="1.10.10.1590:FF:000001">
    <property type="entry name" value="NADH-quinone oxidoreductase subunit E"/>
    <property type="match status" value="1"/>
</dbReference>
<sequence length="238" mass="26903">MFRFIPRSVQNNTYRSVVNKRFSSIISVHRDSKEDNKNMSFEFNSENIKRADEIIAKYPPQYKKGAVMPLLDLGQRQVGFTSIAVMNYVAKYLDMPPMRVYEVATFYTMYNRKPMGKYNIQVCTTTPCQLCGSDEIMDAITSHLKIKPGQTTPDKLFTFQEVECLGACVNAPMLALNDDYHEDLTAEKTVELLKTIQAGKEPKAGPVSGRDTCEPFSGAKVLLGEKPFDIRTVTRSDL</sequence>
<dbReference type="PIRSF" id="PIRSF000216">
    <property type="entry name" value="NADH_DH_24kDa"/>
    <property type="match status" value="1"/>
</dbReference>
<protein>
    <recommendedName>
        <fullName evidence="12">NADH-ubiquinone oxidoreductase 24 kDa subunit, mitochondrial</fullName>
    </recommendedName>
</protein>
<organism evidence="10 11">
    <name type="scientific">Debaryomyces fabryi</name>
    <dbReference type="NCBI Taxonomy" id="58627"/>
    <lineage>
        <taxon>Eukaryota</taxon>
        <taxon>Fungi</taxon>
        <taxon>Dikarya</taxon>
        <taxon>Ascomycota</taxon>
        <taxon>Saccharomycotina</taxon>
        <taxon>Pichiomycetes</taxon>
        <taxon>Debaryomycetaceae</taxon>
        <taxon>Debaryomyces</taxon>
    </lineage>
</organism>
<keyword evidence="3 9" id="KW-0479">Metal-binding</keyword>
<comment type="caution">
    <text evidence="10">The sequence shown here is derived from an EMBL/GenBank/DDBJ whole genome shotgun (WGS) entry which is preliminary data.</text>
</comment>
<evidence type="ECO:0000256" key="7">
    <source>
        <dbReference type="ARBA" id="ARBA00023027"/>
    </source>
</evidence>
<dbReference type="Gene3D" id="3.40.30.10">
    <property type="entry name" value="Glutaredoxin"/>
    <property type="match status" value="1"/>
</dbReference>
<keyword evidence="6 9" id="KW-0411">Iron-sulfur</keyword>
<dbReference type="RefSeq" id="XP_015467126.1">
    <property type="nucleotide sequence ID" value="XM_015612040.1"/>
</dbReference>
<feature type="binding site" evidence="9">
    <location>
        <position position="168"/>
    </location>
    <ligand>
        <name>[2Fe-2S] cluster</name>
        <dbReference type="ChEBI" id="CHEBI:190135"/>
    </ligand>
</feature>
<dbReference type="PANTHER" id="PTHR10371">
    <property type="entry name" value="NADH DEHYDROGENASE UBIQUINONE FLAVOPROTEIN 2, MITOCHONDRIAL"/>
    <property type="match status" value="1"/>
</dbReference>
<dbReference type="GO" id="GO:0008137">
    <property type="term" value="F:NADH dehydrogenase (ubiquinone) activity"/>
    <property type="evidence" value="ECO:0007669"/>
    <property type="project" value="UniProtKB-ARBA"/>
</dbReference>
<dbReference type="AlphaFoldDB" id="A0A0V1PXS3"/>